<evidence type="ECO:0000313" key="3">
    <source>
        <dbReference type="Proteomes" id="UP001345963"/>
    </source>
</evidence>
<dbReference type="Proteomes" id="UP001345963">
    <property type="component" value="Unassembled WGS sequence"/>
</dbReference>
<comment type="caution">
    <text evidence="2">The sequence shown here is derived from an EMBL/GenBank/DDBJ whole genome shotgun (WGS) entry which is preliminary data.</text>
</comment>
<accession>A0ABU7CKA5</accession>
<gene>
    <name evidence="2" type="ORF">ATANTOWER_017089</name>
</gene>
<feature type="signal peptide" evidence="1">
    <location>
        <begin position="1"/>
        <end position="31"/>
    </location>
</feature>
<sequence>MNLHRWTCFPVSAVLMLVLVQIVVQARSASAGCSDRNSFEDATVNATVLDRGSVVHVMSSEDGTYGQNSLKMDVRGMVLTPAPHHGGSHITAPTGHMINLTLRTLTTNTFSRF</sequence>
<reference evidence="2 3" key="1">
    <citation type="submission" date="2021-07" db="EMBL/GenBank/DDBJ databases">
        <authorList>
            <person name="Palmer J.M."/>
        </authorList>
    </citation>
    <scope>NUCLEOTIDE SEQUENCE [LARGE SCALE GENOMIC DNA]</scope>
    <source>
        <strain evidence="2 3">AT_MEX2019</strain>
        <tissue evidence="2">Muscle</tissue>
    </source>
</reference>
<evidence type="ECO:0000256" key="1">
    <source>
        <dbReference type="SAM" id="SignalP"/>
    </source>
</evidence>
<keyword evidence="1" id="KW-0732">Signal</keyword>
<proteinExistence type="predicted"/>
<evidence type="ECO:0000313" key="2">
    <source>
        <dbReference type="EMBL" id="MED6262274.1"/>
    </source>
</evidence>
<organism evidence="2 3">
    <name type="scientific">Ataeniobius toweri</name>
    <dbReference type="NCBI Taxonomy" id="208326"/>
    <lineage>
        <taxon>Eukaryota</taxon>
        <taxon>Metazoa</taxon>
        <taxon>Chordata</taxon>
        <taxon>Craniata</taxon>
        <taxon>Vertebrata</taxon>
        <taxon>Euteleostomi</taxon>
        <taxon>Actinopterygii</taxon>
        <taxon>Neopterygii</taxon>
        <taxon>Teleostei</taxon>
        <taxon>Neoteleostei</taxon>
        <taxon>Acanthomorphata</taxon>
        <taxon>Ovalentaria</taxon>
        <taxon>Atherinomorphae</taxon>
        <taxon>Cyprinodontiformes</taxon>
        <taxon>Goodeidae</taxon>
        <taxon>Ataeniobius</taxon>
    </lineage>
</organism>
<protein>
    <submittedName>
        <fullName evidence="2">Uncharacterized protein</fullName>
    </submittedName>
</protein>
<feature type="chain" id="PRO_5045569924" evidence="1">
    <location>
        <begin position="32"/>
        <end position="113"/>
    </location>
</feature>
<dbReference type="EMBL" id="JAHUTI010092047">
    <property type="protein sequence ID" value="MED6262274.1"/>
    <property type="molecule type" value="Genomic_DNA"/>
</dbReference>
<keyword evidence="3" id="KW-1185">Reference proteome</keyword>
<name>A0ABU7CKA5_9TELE</name>